<dbReference type="Pfam" id="PF01757">
    <property type="entry name" value="Acyl_transf_3"/>
    <property type="match status" value="1"/>
</dbReference>
<dbReference type="EMBL" id="PYMB01000002">
    <property type="protein sequence ID" value="PSW14429.1"/>
    <property type="molecule type" value="Genomic_DNA"/>
</dbReference>
<feature type="transmembrane region" description="Helical" evidence="1">
    <location>
        <begin position="197"/>
        <end position="215"/>
    </location>
</feature>
<reference evidence="3 4" key="1">
    <citation type="submission" date="2018-03" db="EMBL/GenBank/DDBJ databases">
        <title>Whole genome sequencing of Histamine producing bacteria.</title>
        <authorList>
            <person name="Butler K."/>
        </authorList>
    </citation>
    <scope>NUCLEOTIDE SEQUENCE [LARGE SCALE GENOMIC DNA]</scope>
    <source>
        <strain evidence="3 4">DSM 19138</strain>
    </source>
</reference>
<evidence type="ECO:0000256" key="1">
    <source>
        <dbReference type="SAM" id="Phobius"/>
    </source>
</evidence>
<organism evidence="3 4">
    <name type="scientific">Photobacterium rosenbergii</name>
    <dbReference type="NCBI Taxonomy" id="294936"/>
    <lineage>
        <taxon>Bacteria</taxon>
        <taxon>Pseudomonadati</taxon>
        <taxon>Pseudomonadota</taxon>
        <taxon>Gammaproteobacteria</taxon>
        <taxon>Vibrionales</taxon>
        <taxon>Vibrionaceae</taxon>
        <taxon>Photobacterium</taxon>
    </lineage>
</organism>
<feature type="transmembrane region" description="Helical" evidence="1">
    <location>
        <begin position="111"/>
        <end position="131"/>
    </location>
</feature>
<keyword evidence="1" id="KW-0812">Transmembrane</keyword>
<comment type="caution">
    <text evidence="3">The sequence shown here is derived from an EMBL/GenBank/DDBJ whole genome shotgun (WGS) entry which is preliminary data.</text>
</comment>
<keyword evidence="1" id="KW-1133">Transmembrane helix</keyword>
<accession>A0A2T3NHG1</accession>
<feature type="transmembrane region" description="Helical" evidence="1">
    <location>
        <begin position="278"/>
        <end position="295"/>
    </location>
</feature>
<feature type="transmembrane region" description="Helical" evidence="1">
    <location>
        <begin position="171"/>
        <end position="190"/>
    </location>
</feature>
<feature type="transmembrane region" description="Helical" evidence="1">
    <location>
        <begin position="30"/>
        <end position="50"/>
    </location>
</feature>
<feature type="transmembrane region" description="Helical" evidence="1">
    <location>
        <begin position="250"/>
        <end position="272"/>
    </location>
</feature>
<evidence type="ECO:0000313" key="4">
    <source>
        <dbReference type="Proteomes" id="UP000241346"/>
    </source>
</evidence>
<feature type="domain" description="Acyltransferase 3" evidence="2">
    <location>
        <begin position="3"/>
        <end position="295"/>
    </location>
</feature>
<proteinExistence type="predicted"/>
<keyword evidence="1" id="KW-0472">Membrane</keyword>
<protein>
    <recommendedName>
        <fullName evidence="2">Acyltransferase 3 domain-containing protein</fullName>
    </recommendedName>
</protein>
<dbReference type="AlphaFoldDB" id="A0A2T3NHG1"/>
<evidence type="ECO:0000313" key="3">
    <source>
        <dbReference type="EMBL" id="PSW14429.1"/>
    </source>
</evidence>
<dbReference type="GO" id="GO:0016747">
    <property type="term" value="F:acyltransferase activity, transferring groups other than amino-acyl groups"/>
    <property type="evidence" value="ECO:0007669"/>
    <property type="project" value="InterPro"/>
</dbReference>
<sequence>MIVRSVCCLLIINTHTGMLSIPILEKFAKGGFVLNVIFITLSGYFLALGFNRVITSEYSLLTWYKRRLLKIIPPLITSIFLFSFVFYALSINLNLKEVLLSLTGLGYFFNSIPFGIHLWFVSVILICYLFFPLSYWLIKNSKIISVFILVGSLLFLSLLHPDIYSKISGEVFFRFIYHFVVFQFAVYLGIYHDRIDLLSILSFASIIIAVEYLTGYAGFKIIVPLAISTLIVFFINVTSNVRFSMRGVGLINSISYEIYIVHYPILLILVKTNFVGKPIGYGIVFIMSILIAYIVKKFNDKLFLVNSPWFKKALAK</sequence>
<feature type="transmembrane region" description="Helical" evidence="1">
    <location>
        <begin position="71"/>
        <end position="91"/>
    </location>
</feature>
<dbReference type="InterPro" id="IPR002656">
    <property type="entry name" value="Acyl_transf_3_dom"/>
</dbReference>
<gene>
    <name evidence="3" type="ORF">C9J01_08310</name>
</gene>
<evidence type="ECO:0000259" key="2">
    <source>
        <dbReference type="Pfam" id="PF01757"/>
    </source>
</evidence>
<feature type="transmembrane region" description="Helical" evidence="1">
    <location>
        <begin position="221"/>
        <end position="238"/>
    </location>
</feature>
<dbReference type="Proteomes" id="UP000241346">
    <property type="component" value="Unassembled WGS sequence"/>
</dbReference>
<feature type="transmembrane region" description="Helical" evidence="1">
    <location>
        <begin position="143"/>
        <end position="159"/>
    </location>
</feature>
<name>A0A2T3NHG1_9GAMM</name>